<dbReference type="InterPro" id="IPR038666">
    <property type="entry name" value="SSP1_head-tail_sf"/>
</dbReference>
<sequence>MSGRDPDTGQEIDAWTEYASVWGAVLQINGKERITGGTSVDIGSASIRIRYRDDVTNGDRAVAQGVIFNIASVLPNVASREYTDLVCTENANDG</sequence>
<dbReference type="EMBL" id="NKFA01000008">
    <property type="protein sequence ID" value="OXI42124.1"/>
    <property type="molecule type" value="Genomic_DNA"/>
</dbReference>
<dbReference type="Pfam" id="PF05521">
    <property type="entry name" value="Phage_HCP"/>
    <property type="match status" value="1"/>
</dbReference>
<comment type="caution">
    <text evidence="1">The sequence shown here is derived from an EMBL/GenBank/DDBJ whole genome shotgun (WGS) entry which is preliminary data.</text>
</comment>
<proteinExistence type="predicted"/>
<dbReference type="NCBIfam" id="TIGR01563">
    <property type="entry name" value="gp16_SPP1"/>
    <property type="match status" value="1"/>
</dbReference>
<name>A0A228II99_9BURK</name>
<dbReference type="Proteomes" id="UP000214600">
    <property type="component" value="Unassembled WGS sequence"/>
</dbReference>
<dbReference type="InterPro" id="IPR008767">
    <property type="entry name" value="Phage_SPP1_head-tail_adaptor"/>
</dbReference>
<reference evidence="1 2" key="2">
    <citation type="submission" date="2017-08" db="EMBL/GenBank/DDBJ databases">
        <title>WGS of novel Burkholderia cepaca complex species.</title>
        <authorList>
            <person name="Lipuma J."/>
            <person name="Spilker T."/>
        </authorList>
    </citation>
    <scope>NUCLEOTIDE SEQUENCE [LARGE SCALE GENOMIC DNA]</scope>
    <source>
        <strain evidence="1 2">AU17325</strain>
    </source>
</reference>
<dbReference type="OrthoDB" id="5460234at2"/>
<evidence type="ECO:0000313" key="2">
    <source>
        <dbReference type="Proteomes" id="UP000214600"/>
    </source>
</evidence>
<organism evidence="1 2">
    <name type="scientific">Burkholderia aenigmatica</name>
    <dbReference type="NCBI Taxonomy" id="2015348"/>
    <lineage>
        <taxon>Bacteria</taxon>
        <taxon>Pseudomonadati</taxon>
        <taxon>Pseudomonadota</taxon>
        <taxon>Betaproteobacteria</taxon>
        <taxon>Burkholderiales</taxon>
        <taxon>Burkholderiaceae</taxon>
        <taxon>Burkholderia</taxon>
        <taxon>Burkholderia cepacia complex</taxon>
    </lineage>
</organism>
<protein>
    <submittedName>
        <fullName evidence="1">Head-tail adaptor protein</fullName>
    </submittedName>
</protein>
<dbReference type="Gene3D" id="2.40.10.270">
    <property type="entry name" value="Bacteriophage SPP1 head-tail adaptor protein"/>
    <property type="match status" value="1"/>
</dbReference>
<reference evidence="2" key="1">
    <citation type="submission" date="2017-06" db="EMBL/GenBank/DDBJ databases">
        <authorList>
            <person name="LiPuma J."/>
            <person name="Spilker T."/>
        </authorList>
    </citation>
    <scope>NUCLEOTIDE SEQUENCE [LARGE SCALE GENOMIC DNA]</scope>
    <source>
        <strain evidence="2">AU17325</strain>
    </source>
</reference>
<dbReference type="AlphaFoldDB" id="A0A228II99"/>
<gene>
    <name evidence="1" type="ORF">CFB84_23055</name>
</gene>
<evidence type="ECO:0000313" key="1">
    <source>
        <dbReference type="EMBL" id="OXI42124.1"/>
    </source>
</evidence>
<accession>A0A228II99</accession>